<comment type="caution">
    <text evidence="1">The sequence shown here is derived from an EMBL/GenBank/DDBJ whole genome shotgun (WGS) entry which is preliminary data.</text>
</comment>
<dbReference type="Proteomes" id="UP001597502">
    <property type="component" value="Unassembled WGS sequence"/>
</dbReference>
<sequence length="56" mass="6407">MGDSNFSFLQKHWPLLANLGETDERNVHQDPNTTLIKLRLFGETMTKPLITGDSMF</sequence>
<gene>
    <name evidence="1" type="ORF">ACFSUO_01355</name>
</gene>
<organism evidence="1 2">
    <name type="scientific">Lentibacillus juripiscarius</name>
    <dbReference type="NCBI Taxonomy" id="257446"/>
    <lineage>
        <taxon>Bacteria</taxon>
        <taxon>Bacillati</taxon>
        <taxon>Bacillota</taxon>
        <taxon>Bacilli</taxon>
        <taxon>Bacillales</taxon>
        <taxon>Bacillaceae</taxon>
        <taxon>Lentibacillus</taxon>
    </lineage>
</organism>
<dbReference type="EMBL" id="JBHUNA010000003">
    <property type="protein sequence ID" value="MFD2759633.1"/>
    <property type="molecule type" value="Genomic_DNA"/>
</dbReference>
<reference evidence="2" key="1">
    <citation type="journal article" date="2019" name="Int. J. Syst. Evol. Microbiol.">
        <title>The Global Catalogue of Microorganisms (GCM) 10K type strain sequencing project: providing services to taxonomists for standard genome sequencing and annotation.</title>
        <authorList>
            <consortium name="The Broad Institute Genomics Platform"/>
            <consortium name="The Broad Institute Genome Sequencing Center for Infectious Disease"/>
            <person name="Wu L."/>
            <person name="Ma J."/>
        </authorList>
    </citation>
    <scope>NUCLEOTIDE SEQUENCE [LARGE SCALE GENOMIC DNA]</scope>
    <source>
        <strain evidence="2">TISTR 1535</strain>
    </source>
</reference>
<name>A0ABW5V1V5_9BACI</name>
<dbReference type="RefSeq" id="WP_382390308.1">
    <property type="nucleotide sequence ID" value="NZ_JBHUNA010000003.1"/>
</dbReference>
<proteinExistence type="predicted"/>
<evidence type="ECO:0000313" key="1">
    <source>
        <dbReference type="EMBL" id="MFD2759633.1"/>
    </source>
</evidence>
<evidence type="ECO:0000313" key="2">
    <source>
        <dbReference type="Proteomes" id="UP001597502"/>
    </source>
</evidence>
<protein>
    <submittedName>
        <fullName evidence="1">Uncharacterized protein</fullName>
    </submittedName>
</protein>
<accession>A0ABW5V1V5</accession>
<keyword evidence="2" id="KW-1185">Reference proteome</keyword>